<dbReference type="GO" id="GO:0006508">
    <property type="term" value="P:proteolysis"/>
    <property type="evidence" value="ECO:0007669"/>
    <property type="project" value="UniProtKB-KW"/>
</dbReference>
<keyword evidence="6" id="KW-1185">Reference proteome</keyword>
<dbReference type="PROSITE" id="PS50106">
    <property type="entry name" value="PDZ"/>
    <property type="match status" value="1"/>
</dbReference>
<dbReference type="Gene3D" id="2.40.10.120">
    <property type="match status" value="1"/>
</dbReference>
<dbReference type="Gene3D" id="2.30.42.10">
    <property type="match status" value="1"/>
</dbReference>
<evidence type="ECO:0000256" key="1">
    <source>
        <dbReference type="ARBA" id="ARBA00010541"/>
    </source>
</evidence>
<comment type="similarity">
    <text evidence="1">Belongs to the peptidase S1C family.</text>
</comment>
<organism evidence="5 6">
    <name type="scientific">Kalanchoe fedtschenkoi</name>
    <name type="common">Lavender scallops</name>
    <name type="synonym">South American air plant</name>
    <dbReference type="NCBI Taxonomy" id="63787"/>
    <lineage>
        <taxon>Eukaryota</taxon>
        <taxon>Viridiplantae</taxon>
        <taxon>Streptophyta</taxon>
        <taxon>Embryophyta</taxon>
        <taxon>Tracheophyta</taxon>
        <taxon>Spermatophyta</taxon>
        <taxon>Magnoliopsida</taxon>
        <taxon>eudicotyledons</taxon>
        <taxon>Gunneridae</taxon>
        <taxon>Pentapetalae</taxon>
        <taxon>Saxifragales</taxon>
        <taxon>Crassulaceae</taxon>
        <taxon>Kalanchoe</taxon>
    </lineage>
</organism>
<dbReference type="PANTHER" id="PTHR22939:SF125">
    <property type="entry name" value="PROTEASE DO-LIKE 14-RELATED"/>
    <property type="match status" value="1"/>
</dbReference>
<feature type="domain" description="PDZ" evidence="4">
    <location>
        <begin position="329"/>
        <end position="382"/>
    </location>
</feature>
<evidence type="ECO:0000256" key="2">
    <source>
        <dbReference type="ARBA" id="ARBA00022670"/>
    </source>
</evidence>
<dbReference type="EnsemblPlants" id="Kaladp0055s0427.1.v1.1">
    <property type="protein sequence ID" value="Kaladp0055s0427.1.v1.1"/>
    <property type="gene ID" value="Kaladp0055s0427.v1.1"/>
</dbReference>
<dbReference type="Pfam" id="PF17820">
    <property type="entry name" value="PDZ_6"/>
    <property type="match status" value="1"/>
</dbReference>
<dbReference type="PRINTS" id="PR00834">
    <property type="entry name" value="PROTEASES2C"/>
</dbReference>
<dbReference type="Gramene" id="Kaladp0055s0427.1.v1.1">
    <property type="protein sequence ID" value="Kaladp0055s0427.1.v1.1"/>
    <property type="gene ID" value="Kaladp0055s0427.v1.1"/>
</dbReference>
<evidence type="ECO:0000259" key="4">
    <source>
        <dbReference type="PROSITE" id="PS50106"/>
    </source>
</evidence>
<sequence>MIRSLKKIRRSTSWYRSAAIAASASGFVYCSNPNNDPGNIVPGKMRYQLSWSLPILHETMSTSTSSWPSILPAYGILPPEISSVNFVSSVDSSKNSESGDGSKKSIVTAAAMVAPAVVIISIPWRDEKSTGSSSGSGTIIDPDGTILTCAHLLVDAHGRRNTSSGKVDVTLPDGRTFAGTILNADIHSDIGIVKINSKSPLPVAKLGSSHKLRPGDPVVTIGCPLSLHNTVTAGIVSCLDRKSSDIGLGGMPREYIQTDCATNKGNSGGPLVNLDGEVVGVHIMSIHTASGYSFAVPIDSVTKIIEDFKKHGKVVRPWLGLKLIDLSEMIVAHLSEKDEMFPNVKGGALVAVVIPRSPADVAGFCPGDVITEINGQEVRNSSEIASLLEDTIGQPATVTVKRTKDCTVLLTVIAEEAIPDL</sequence>
<dbReference type="SUPFAM" id="SSF50494">
    <property type="entry name" value="Trypsin-like serine proteases"/>
    <property type="match status" value="1"/>
</dbReference>
<keyword evidence="3" id="KW-0378">Hydrolase</keyword>
<keyword evidence="2" id="KW-0645">Protease</keyword>
<dbReference type="SMART" id="SM00228">
    <property type="entry name" value="PDZ"/>
    <property type="match status" value="1"/>
</dbReference>
<evidence type="ECO:0000313" key="5">
    <source>
        <dbReference type="EnsemblPlants" id="Kaladp0055s0427.1.v1.1"/>
    </source>
</evidence>
<dbReference type="InterPro" id="IPR036034">
    <property type="entry name" value="PDZ_sf"/>
</dbReference>
<dbReference type="GO" id="GO:0004252">
    <property type="term" value="F:serine-type endopeptidase activity"/>
    <property type="evidence" value="ECO:0007669"/>
    <property type="project" value="InterPro"/>
</dbReference>
<accession>A0A7N0U7A7</accession>
<dbReference type="InterPro" id="IPR001940">
    <property type="entry name" value="Peptidase_S1C"/>
</dbReference>
<dbReference type="PANTHER" id="PTHR22939">
    <property type="entry name" value="SERINE PROTEASE FAMILY S1C HTRA-RELATED"/>
    <property type="match status" value="1"/>
</dbReference>
<dbReference type="InterPro" id="IPR001478">
    <property type="entry name" value="PDZ"/>
</dbReference>
<proteinExistence type="inferred from homology"/>
<evidence type="ECO:0000256" key="3">
    <source>
        <dbReference type="ARBA" id="ARBA00022801"/>
    </source>
</evidence>
<dbReference type="AlphaFoldDB" id="A0A7N0U7A7"/>
<dbReference type="InterPro" id="IPR009003">
    <property type="entry name" value="Peptidase_S1_PA"/>
</dbReference>
<protein>
    <recommendedName>
        <fullName evidence="4">PDZ domain-containing protein</fullName>
    </recommendedName>
</protein>
<dbReference type="OMA" id="ANGFIET"/>
<name>A0A7N0U7A7_KALFE</name>
<dbReference type="Proteomes" id="UP000594263">
    <property type="component" value="Unplaced"/>
</dbReference>
<dbReference type="SUPFAM" id="SSF50156">
    <property type="entry name" value="PDZ domain-like"/>
    <property type="match status" value="1"/>
</dbReference>
<reference evidence="5" key="1">
    <citation type="submission" date="2021-01" db="UniProtKB">
        <authorList>
            <consortium name="EnsemblPlants"/>
        </authorList>
    </citation>
    <scope>IDENTIFICATION</scope>
</reference>
<dbReference type="Pfam" id="PF13365">
    <property type="entry name" value="Trypsin_2"/>
    <property type="match status" value="1"/>
</dbReference>
<dbReference type="InterPro" id="IPR041489">
    <property type="entry name" value="PDZ_6"/>
</dbReference>
<evidence type="ECO:0000313" key="6">
    <source>
        <dbReference type="Proteomes" id="UP000594263"/>
    </source>
</evidence>